<gene>
    <name evidence="1" type="ORF">L596_015858</name>
</gene>
<proteinExistence type="predicted"/>
<reference evidence="1 2" key="2">
    <citation type="journal article" date="2019" name="G3 (Bethesda)">
        <title>Hybrid Assembly of the Genome of the Entomopathogenic Nematode Steinernema carpocapsae Identifies the X-Chromosome.</title>
        <authorList>
            <person name="Serra L."/>
            <person name="Macchietto M."/>
            <person name="Macias-Munoz A."/>
            <person name="McGill C.J."/>
            <person name="Rodriguez I.M."/>
            <person name="Rodriguez B."/>
            <person name="Murad R."/>
            <person name="Mortazavi A."/>
        </authorList>
    </citation>
    <scope>NUCLEOTIDE SEQUENCE [LARGE SCALE GENOMIC DNA]</scope>
    <source>
        <strain evidence="1 2">ALL</strain>
    </source>
</reference>
<sequence length="131" mass="14872">METFFSPAVKSPFLAAKISLHNSRKRTFSGSLTLTWCHLGERMSQNIADAITSNCIHTIEMLSGNVDVTKLKLEKILVSLETKPQNCHIKLEFESKDDAHNLLVAQGYTQVENNPNEYQLRIMSQMAKIEY</sequence>
<reference evidence="1 2" key="1">
    <citation type="journal article" date="2015" name="Genome Biol.">
        <title>Comparative genomics of Steinernema reveals deeply conserved gene regulatory networks.</title>
        <authorList>
            <person name="Dillman A.R."/>
            <person name="Macchietto M."/>
            <person name="Porter C.F."/>
            <person name="Rogers A."/>
            <person name="Williams B."/>
            <person name="Antoshechkin I."/>
            <person name="Lee M.M."/>
            <person name="Goodwin Z."/>
            <person name="Lu X."/>
            <person name="Lewis E.E."/>
            <person name="Goodrich-Blair H."/>
            <person name="Stock S.P."/>
            <person name="Adams B.J."/>
            <person name="Sternberg P.W."/>
            <person name="Mortazavi A."/>
        </authorList>
    </citation>
    <scope>NUCLEOTIDE SEQUENCE [LARGE SCALE GENOMIC DNA]</scope>
    <source>
        <strain evidence="1 2">ALL</strain>
    </source>
</reference>
<organism evidence="1 2">
    <name type="scientific">Steinernema carpocapsae</name>
    <name type="common">Entomopathogenic nematode</name>
    <dbReference type="NCBI Taxonomy" id="34508"/>
    <lineage>
        <taxon>Eukaryota</taxon>
        <taxon>Metazoa</taxon>
        <taxon>Ecdysozoa</taxon>
        <taxon>Nematoda</taxon>
        <taxon>Chromadorea</taxon>
        <taxon>Rhabditida</taxon>
        <taxon>Tylenchina</taxon>
        <taxon>Panagrolaimomorpha</taxon>
        <taxon>Strongyloidoidea</taxon>
        <taxon>Steinernematidae</taxon>
        <taxon>Steinernema</taxon>
    </lineage>
</organism>
<evidence type="ECO:0000313" key="2">
    <source>
        <dbReference type="Proteomes" id="UP000298663"/>
    </source>
</evidence>
<accession>A0A4U5NHA4</accession>
<keyword evidence="2" id="KW-1185">Reference proteome</keyword>
<protein>
    <submittedName>
        <fullName evidence="1">Uncharacterized protein</fullName>
    </submittedName>
</protein>
<dbReference type="AlphaFoldDB" id="A0A4U5NHA4"/>
<comment type="caution">
    <text evidence="1">The sequence shown here is derived from an EMBL/GenBank/DDBJ whole genome shotgun (WGS) entry which is preliminary data.</text>
</comment>
<name>A0A4U5NHA4_STECR</name>
<dbReference type="EMBL" id="AZBU02000004">
    <property type="protein sequence ID" value="TKR82083.1"/>
    <property type="molecule type" value="Genomic_DNA"/>
</dbReference>
<dbReference type="Proteomes" id="UP000298663">
    <property type="component" value="Unassembled WGS sequence"/>
</dbReference>
<evidence type="ECO:0000313" key="1">
    <source>
        <dbReference type="EMBL" id="TKR82083.1"/>
    </source>
</evidence>